<organism evidence="2 3">
    <name type="scientific">Mycena albidolilacea</name>
    <dbReference type="NCBI Taxonomy" id="1033008"/>
    <lineage>
        <taxon>Eukaryota</taxon>
        <taxon>Fungi</taxon>
        <taxon>Dikarya</taxon>
        <taxon>Basidiomycota</taxon>
        <taxon>Agaricomycotina</taxon>
        <taxon>Agaricomycetes</taxon>
        <taxon>Agaricomycetidae</taxon>
        <taxon>Agaricales</taxon>
        <taxon>Marasmiineae</taxon>
        <taxon>Mycenaceae</taxon>
        <taxon>Mycena</taxon>
    </lineage>
</organism>
<name>A0AAD7EZ37_9AGAR</name>
<keyword evidence="3" id="KW-1185">Reference proteome</keyword>
<evidence type="ECO:0000256" key="1">
    <source>
        <dbReference type="SAM" id="SignalP"/>
    </source>
</evidence>
<accession>A0AAD7EZ37</accession>
<keyword evidence="1" id="KW-0732">Signal</keyword>
<protein>
    <recommendedName>
        <fullName evidence="4">Secreted protein</fullName>
    </recommendedName>
</protein>
<dbReference type="AlphaFoldDB" id="A0AAD7EZ37"/>
<reference evidence="2" key="1">
    <citation type="submission" date="2023-03" db="EMBL/GenBank/DDBJ databases">
        <title>Massive genome expansion in bonnet fungi (Mycena s.s.) driven by repeated elements and novel gene families across ecological guilds.</title>
        <authorList>
            <consortium name="Lawrence Berkeley National Laboratory"/>
            <person name="Harder C.B."/>
            <person name="Miyauchi S."/>
            <person name="Viragh M."/>
            <person name="Kuo A."/>
            <person name="Thoen E."/>
            <person name="Andreopoulos B."/>
            <person name="Lu D."/>
            <person name="Skrede I."/>
            <person name="Drula E."/>
            <person name="Henrissat B."/>
            <person name="Morin E."/>
            <person name="Kohler A."/>
            <person name="Barry K."/>
            <person name="LaButti K."/>
            <person name="Morin E."/>
            <person name="Salamov A."/>
            <person name="Lipzen A."/>
            <person name="Mereny Z."/>
            <person name="Hegedus B."/>
            <person name="Baldrian P."/>
            <person name="Stursova M."/>
            <person name="Weitz H."/>
            <person name="Taylor A."/>
            <person name="Grigoriev I.V."/>
            <person name="Nagy L.G."/>
            <person name="Martin F."/>
            <person name="Kauserud H."/>
        </authorList>
    </citation>
    <scope>NUCLEOTIDE SEQUENCE</scope>
    <source>
        <strain evidence="2">CBHHK002</strain>
    </source>
</reference>
<evidence type="ECO:0000313" key="3">
    <source>
        <dbReference type="Proteomes" id="UP001218218"/>
    </source>
</evidence>
<feature type="signal peptide" evidence="1">
    <location>
        <begin position="1"/>
        <end position="21"/>
    </location>
</feature>
<feature type="chain" id="PRO_5041914493" description="Secreted protein" evidence="1">
    <location>
        <begin position="22"/>
        <end position="95"/>
    </location>
</feature>
<evidence type="ECO:0000313" key="2">
    <source>
        <dbReference type="EMBL" id="KAJ7359369.1"/>
    </source>
</evidence>
<comment type="caution">
    <text evidence="2">The sequence shown here is derived from an EMBL/GenBank/DDBJ whole genome shotgun (WGS) entry which is preliminary data.</text>
</comment>
<proteinExistence type="predicted"/>
<sequence length="95" mass="10580">MLGFKFVSLPALILLALGAVAQDTYVEPVPLYGQCGTIVGTVCIVPHLDAFSLFTNDRVASLFLWPIETLCPRQMLLHPPGRWDVSPRILCRRDK</sequence>
<dbReference type="Proteomes" id="UP001218218">
    <property type="component" value="Unassembled WGS sequence"/>
</dbReference>
<gene>
    <name evidence="2" type="ORF">DFH08DRAFT_845918</name>
</gene>
<dbReference type="EMBL" id="JARIHO010000006">
    <property type="protein sequence ID" value="KAJ7359369.1"/>
    <property type="molecule type" value="Genomic_DNA"/>
</dbReference>
<evidence type="ECO:0008006" key="4">
    <source>
        <dbReference type="Google" id="ProtNLM"/>
    </source>
</evidence>